<accession>F2LAT6</accession>
<evidence type="ECO:0000313" key="2">
    <source>
        <dbReference type="EMBL" id="AEA59586.1"/>
    </source>
</evidence>
<keyword evidence="3" id="KW-1185">Reference proteome</keyword>
<dbReference type="EMBL" id="CP002599">
    <property type="protein sequence ID" value="AEA59586.1"/>
    <property type="molecule type" value="Genomic_DNA"/>
</dbReference>
<dbReference type="AlphaFoldDB" id="F2LAT6"/>
<dbReference type="HOGENOM" id="CLU_143330_1_0_4"/>
<sequence>MSRPRTPTNVLDLRGSYKKDPQRRAARANEPPSTGELGEPPGRLSELEREAWFEFVDECPPGVLLREHRGLVEQAARLMAEMWTLGAAFPTSRGTLLFQIRRSCGMTPVERSKVGVPKKPELNNNPFSKLIKRGREIRSK</sequence>
<evidence type="ECO:0000256" key="1">
    <source>
        <dbReference type="SAM" id="MobiDB-lite"/>
    </source>
</evidence>
<evidence type="ECO:0000313" key="3">
    <source>
        <dbReference type="Proteomes" id="UP000008316"/>
    </source>
</evidence>
<dbReference type="Proteomes" id="UP000008316">
    <property type="component" value="Chromosome 1"/>
</dbReference>
<name>F2LAT6_BURGS</name>
<feature type="region of interest" description="Disordered" evidence="1">
    <location>
        <begin position="1"/>
        <end position="43"/>
    </location>
</feature>
<reference evidence="2 3" key="1">
    <citation type="journal article" date="2011" name="J. Bacteriol.">
        <title>Complete genome sequence of Burkholderia gladioli BSR3.</title>
        <authorList>
            <person name="Seo Y.S."/>
            <person name="Lim J."/>
            <person name="Choi B.S."/>
            <person name="Kim H."/>
            <person name="Goo E."/>
            <person name="Lee B."/>
            <person name="Lim J.S."/>
            <person name="Choi I.Y."/>
            <person name="Moon J.S."/>
            <person name="Kim J."/>
            <person name="Hwang I."/>
        </authorList>
    </citation>
    <scope>NUCLEOTIDE SEQUENCE [LARGE SCALE GENOMIC DNA]</scope>
    <source>
        <strain evidence="2 3">BSR3</strain>
    </source>
</reference>
<protein>
    <submittedName>
        <fullName evidence="2">Phage terminase, small subunit, putative</fullName>
    </submittedName>
</protein>
<proteinExistence type="predicted"/>
<organism evidence="2 3">
    <name type="scientific">Burkholderia gladioli (strain BSR3)</name>
    <dbReference type="NCBI Taxonomy" id="999541"/>
    <lineage>
        <taxon>Bacteria</taxon>
        <taxon>Pseudomonadati</taxon>
        <taxon>Pseudomonadota</taxon>
        <taxon>Betaproteobacteria</taxon>
        <taxon>Burkholderiales</taxon>
        <taxon>Burkholderiaceae</taxon>
        <taxon>Burkholderia</taxon>
    </lineage>
</organism>
<dbReference type="KEGG" id="bgd:bgla_1g09010"/>
<dbReference type="eggNOG" id="COG3747">
    <property type="taxonomic scope" value="Bacteria"/>
</dbReference>
<gene>
    <name evidence="2" type="ordered locus">bgla_1g09010</name>
</gene>